<comment type="caution">
    <text evidence="1">The sequence shown here is derived from an EMBL/GenBank/DDBJ whole genome shotgun (WGS) entry which is preliminary data.</text>
</comment>
<accession>A0ACC2DCU8</accession>
<protein>
    <submittedName>
        <fullName evidence="1">Uncharacterized protein</fullName>
    </submittedName>
</protein>
<evidence type="ECO:0000313" key="2">
    <source>
        <dbReference type="Proteomes" id="UP001162992"/>
    </source>
</evidence>
<evidence type="ECO:0000313" key="1">
    <source>
        <dbReference type="EMBL" id="KAJ7552008.1"/>
    </source>
</evidence>
<organism evidence="1 2">
    <name type="scientific">Diphasiastrum complanatum</name>
    <name type="common">Issler's clubmoss</name>
    <name type="synonym">Lycopodium complanatum</name>
    <dbReference type="NCBI Taxonomy" id="34168"/>
    <lineage>
        <taxon>Eukaryota</taxon>
        <taxon>Viridiplantae</taxon>
        <taxon>Streptophyta</taxon>
        <taxon>Embryophyta</taxon>
        <taxon>Tracheophyta</taxon>
        <taxon>Lycopodiopsida</taxon>
        <taxon>Lycopodiales</taxon>
        <taxon>Lycopodiaceae</taxon>
        <taxon>Lycopodioideae</taxon>
        <taxon>Diphasiastrum</taxon>
    </lineage>
</organism>
<keyword evidence="2" id="KW-1185">Reference proteome</keyword>
<sequence length="419" mass="46982">MAVVSSHQLAQCISCHAWNADLSMVAVCPNNNEVHIYKALSFTDSIWDRVHVLRKHDQLVSSIDWAPESNYIVTASHDRNSYVWNLEQDEWQPTLVILRLNRAAISVKWSPKENKFAVASGAKSICVCYYEQDNNWWVSKIIRKKHNSTVTNISWHPNNVLLATTSTDCKCRVFSAYIKGVDARTDAETAFGEVKFGEQLMQLDLAMGWAFGVKWSPSGKTLTYVGHDSTIHFIGDVGPSPIAQTLALRDLPLRDVLFLSERRIVAAGFDCNPILFEADNQGTWNLIRFLDEGKLPPAETKTGTQFLEAFGKFHGQAKHGNNIEIVESSNISNTHHENCITSLRPPSKLGDDAHKILPSKEPPCSKVSSSSKFQLQRMIAPLLSRGDKEVHYFSTSGLDGKIIIWDVSNISEFVSRLRL</sequence>
<gene>
    <name evidence="1" type="ORF">O6H91_06G038200</name>
</gene>
<proteinExistence type="predicted"/>
<dbReference type="EMBL" id="CM055097">
    <property type="protein sequence ID" value="KAJ7552008.1"/>
    <property type="molecule type" value="Genomic_DNA"/>
</dbReference>
<reference evidence="2" key="1">
    <citation type="journal article" date="2024" name="Proc. Natl. Acad. Sci. U.S.A.">
        <title>Extraordinary preservation of gene collinearity over three hundred million years revealed in homosporous lycophytes.</title>
        <authorList>
            <person name="Li C."/>
            <person name="Wickell D."/>
            <person name="Kuo L.Y."/>
            <person name="Chen X."/>
            <person name="Nie B."/>
            <person name="Liao X."/>
            <person name="Peng D."/>
            <person name="Ji J."/>
            <person name="Jenkins J."/>
            <person name="Williams M."/>
            <person name="Shu S."/>
            <person name="Plott C."/>
            <person name="Barry K."/>
            <person name="Rajasekar S."/>
            <person name="Grimwood J."/>
            <person name="Han X."/>
            <person name="Sun S."/>
            <person name="Hou Z."/>
            <person name="He W."/>
            <person name="Dai G."/>
            <person name="Sun C."/>
            <person name="Schmutz J."/>
            <person name="Leebens-Mack J.H."/>
            <person name="Li F.W."/>
            <person name="Wang L."/>
        </authorList>
    </citation>
    <scope>NUCLEOTIDE SEQUENCE [LARGE SCALE GENOMIC DNA]</scope>
    <source>
        <strain evidence="2">cv. PW_Plant_1</strain>
    </source>
</reference>
<name>A0ACC2DCU8_DIPCM</name>
<dbReference type="Proteomes" id="UP001162992">
    <property type="component" value="Chromosome 6"/>
</dbReference>